<feature type="transmembrane region" description="Helical" evidence="1">
    <location>
        <begin position="193"/>
        <end position="222"/>
    </location>
</feature>
<keyword evidence="1" id="KW-1133">Transmembrane helix</keyword>
<feature type="transmembrane region" description="Helical" evidence="1">
    <location>
        <begin position="21"/>
        <end position="40"/>
    </location>
</feature>
<evidence type="ECO:0000256" key="1">
    <source>
        <dbReference type="SAM" id="Phobius"/>
    </source>
</evidence>
<feature type="transmembrane region" description="Helical" evidence="1">
    <location>
        <begin position="155"/>
        <end position="173"/>
    </location>
</feature>
<feature type="transmembrane region" description="Helical" evidence="1">
    <location>
        <begin position="93"/>
        <end position="123"/>
    </location>
</feature>
<keyword evidence="1" id="KW-0812">Transmembrane</keyword>
<dbReference type="GO" id="GO:0043190">
    <property type="term" value="C:ATP-binding cassette (ABC) transporter complex"/>
    <property type="evidence" value="ECO:0007669"/>
    <property type="project" value="InterPro"/>
</dbReference>
<dbReference type="EMBL" id="LNQL01000001">
    <property type="protein sequence ID" value="KSU50924.1"/>
    <property type="molecule type" value="Genomic_DNA"/>
</dbReference>
<dbReference type="AlphaFoldDB" id="A0A0V8GL11"/>
<dbReference type="PRINTS" id="PR00164">
    <property type="entry name" value="ABC2TRNSPORT"/>
</dbReference>
<feature type="transmembrane region" description="Helical" evidence="1">
    <location>
        <begin position="129"/>
        <end position="148"/>
    </location>
</feature>
<keyword evidence="1" id="KW-0472">Membrane</keyword>
<protein>
    <recommendedName>
        <fullName evidence="4">Transport permease protein</fullName>
    </recommendedName>
</protein>
<proteinExistence type="predicted"/>
<feature type="transmembrane region" description="Helical" evidence="1">
    <location>
        <begin position="46"/>
        <end position="72"/>
    </location>
</feature>
<dbReference type="GO" id="GO:0140359">
    <property type="term" value="F:ABC-type transporter activity"/>
    <property type="evidence" value="ECO:0007669"/>
    <property type="project" value="InterPro"/>
</dbReference>
<dbReference type="InterPro" id="IPR000412">
    <property type="entry name" value="ABC_2_transport"/>
</dbReference>
<accession>A0A0V8GL11</accession>
<name>A0A0V8GL11_9BACL</name>
<dbReference type="OrthoDB" id="2357459at2"/>
<reference evidence="2 3" key="1">
    <citation type="journal article" date="2015" name="Int. J. Syst. Evol. Microbiol.">
        <title>Exiguobacterium enclense sp. nov., isolated from sediment.</title>
        <authorList>
            <person name="Dastager S.G."/>
            <person name="Mawlankar R."/>
            <person name="Sonalkar V.V."/>
            <person name="Thorat M.N."/>
            <person name="Mual P."/>
            <person name="Verma A."/>
            <person name="Krishnamurthi S."/>
            <person name="Tang S.K."/>
            <person name="Li W.J."/>
        </authorList>
    </citation>
    <scope>NUCLEOTIDE SEQUENCE [LARGE SCALE GENOMIC DNA]</scope>
    <source>
        <strain evidence="2 3">NIO-1109</strain>
    </source>
</reference>
<organism evidence="2 3">
    <name type="scientific">Exiguobacterium indicum</name>
    <dbReference type="NCBI Taxonomy" id="296995"/>
    <lineage>
        <taxon>Bacteria</taxon>
        <taxon>Bacillati</taxon>
        <taxon>Bacillota</taxon>
        <taxon>Bacilli</taxon>
        <taxon>Bacillales</taxon>
        <taxon>Bacillales Family XII. Incertae Sedis</taxon>
        <taxon>Exiguobacterium</taxon>
    </lineage>
</organism>
<evidence type="ECO:0008006" key="4">
    <source>
        <dbReference type="Google" id="ProtNLM"/>
    </source>
</evidence>
<comment type="caution">
    <text evidence="2">The sequence shown here is derived from an EMBL/GenBank/DDBJ whole genome shotgun (WGS) entry which is preliminary data.</text>
</comment>
<dbReference type="Proteomes" id="UP000053797">
    <property type="component" value="Unassembled WGS sequence"/>
</dbReference>
<sequence>MYSIPSYFILYLKIMLTDKIPVFWSLIFPLILAFVFGSRLDFTENSFLSFLALFWGYILLSIYVNGIGLQLARMREHGLMKTYIMISGSKIGCILALVLVQLVFAAVSLTVFTTILMLVFGYFSPLTLLLAYLVLLLSIPLAFASIALMMLPEKISSMSTLINIVMYPLFLFANSQPDRWYSYLNPFYVMKTLGLAVSEHVTGASLLILTVVLVVYLLLGLFSVKRFNLMSLLTR</sequence>
<dbReference type="RefSeq" id="WP_058264952.1">
    <property type="nucleotide sequence ID" value="NZ_FMYN01000001.1"/>
</dbReference>
<evidence type="ECO:0000313" key="2">
    <source>
        <dbReference type="EMBL" id="KSU50924.1"/>
    </source>
</evidence>
<evidence type="ECO:0000313" key="3">
    <source>
        <dbReference type="Proteomes" id="UP000053797"/>
    </source>
</evidence>
<gene>
    <name evidence="2" type="ORF">AS033_05965</name>
</gene>